<keyword evidence="3" id="KW-0274">FAD</keyword>
<dbReference type="GO" id="GO:0004497">
    <property type="term" value="F:monooxygenase activity"/>
    <property type="evidence" value="ECO:0007669"/>
    <property type="project" value="InterPro"/>
</dbReference>
<feature type="domain" description="FAD-binding" evidence="5">
    <location>
        <begin position="309"/>
        <end position="363"/>
    </location>
</feature>
<protein>
    <recommendedName>
        <fullName evidence="5">FAD-binding domain-containing protein</fullName>
    </recommendedName>
</protein>
<dbReference type="Proteomes" id="UP000823405">
    <property type="component" value="Unassembled WGS sequence"/>
</dbReference>
<dbReference type="Gene3D" id="3.50.50.60">
    <property type="entry name" value="FAD/NAD(P)-binding domain"/>
    <property type="match status" value="1"/>
</dbReference>
<dbReference type="InterPro" id="IPR036188">
    <property type="entry name" value="FAD/NAD-bd_sf"/>
</dbReference>
<name>A0A9P6R8D5_9FUNG</name>
<dbReference type="InterPro" id="IPR002938">
    <property type="entry name" value="FAD-bd"/>
</dbReference>
<evidence type="ECO:0000256" key="2">
    <source>
        <dbReference type="ARBA" id="ARBA00022630"/>
    </source>
</evidence>
<dbReference type="GO" id="GO:0071949">
    <property type="term" value="F:FAD binding"/>
    <property type="evidence" value="ECO:0007669"/>
    <property type="project" value="InterPro"/>
</dbReference>
<gene>
    <name evidence="6" type="ORF">BGZ97_008900</name>
</gene>
<dbReference type="AlphaFoldDB" id="A0A9P6R8D5"/>
<keyword evidence="4" id="KW-0560">Oxidoreductase</keyword>
<comment type="similarity">
    <text evidence="1">Belongs to the paxM FAD-dependent monooxygenase family.</text>
</comment>
<evidence type="ECO:0000313" key="7">
    <source>
        <dbReference type="Proteomes" id="UP000823405"/>
    </source>
</evidence>
<keyword evidence="7" id="KW-1185">Reference proteome</keyword>
<dbReference type="PANTHER" id="PTHR47356">
    <property type="entry name" value="FAD-DEPENDENT MONOOXYGENASE ASQG-RELATED"/>
    <property type="match status" value="1"/>
</dbReference>
<feature type="domain" description="FAD-binding" evidence="5">
    <location>
        <begin position="11"/>
        <end position="182"/>
    </location>
</feature>
<dbReference type="PANTHER" id="PTHR47356:SF2">
    <property type="entry name" value="FAD-BINDING DOMAIN-CONTAINING PROTEIN-RELATED"/>
    <property type="match status" value="1"/>
</dbReference>
<reference evidence="6" key="1">
    <citation type="journal article" date="2020" name="Fungal Divers.">
        <title>Resolving the Mortierellaceae phylogeny through synthesis of multi-gene phylogenetics and phylogenomics.</title>
        <authorList>
            <person name="Vandepol N."/>
            <person name="Liber J."/>
            <person name="Desiro A."/>
            <person name="Na H."/>
            <person name="Kennedy M."/>
            <person name="Barry K."/>
            <person name="Grigoriev I.V."/>
            <person name="Miller A.N."/>
            <person name="O'Donnell K."/>
            <person name="Stajich J.E."/>
            <person name="Bonito G."/>
        </authorList>
    </citation>
    <scope>NUCLEOTIDE SEQUENCE</scope>
    <source>
        <strain evidence="6">NVP60</strain>
    </source>
</reference>
<sequence length="470" mass="52554">MSATVATPRPHVLIVGAGLGGLLLGGLLERCNIPYEIFERASSVKPLGSALNIAAQMAPLLIQLGIYEQFEQISRYQRYVYSAKDNGEPVAPLDFVAMEEFGGYPCRIVSRPLLYDLFLSLVPPQKIHFSKRILSITEEDNKVKIQAADNTVYEGDILVGADGAYSAVRQRLYEKLKKDGKLPKSDQEDLPFNCTCLVGQTEPLDVEEYPELKNPEDPYFFTYIGKEKPFTWAIFATKQRTLCWMVVHNLSSETSKAAQEQRFRNSDNSEWGPHAAQAMCDETMNFPISFGGGKKKLGDIYEKTPKERIVKVMLEEKVFKTWYSGRTVLLGDACHKVNPSAGVGAIIAMHDAIALANLIYALPSNTQGDITKAFKEYYAERYAPAIEAYNSSVMMSKLFKGGFAAAFAWFMTNNMPNWLWRISVKRLVHRRPQSGFLKPVQDKGSVPPNPSPSCEKARALYNKRTGVTTV</sequence>
<comment type="caution">
    <text evidence="6">The sequence shown here is derived from an EMBL/GenBank/DDBJ whole genome shotgun (WGS) entry which is preliminary data.</text>
</comment>
<evidence type="ECO:0000256" key="4">
    <source>
        <dbReference type="ARBA" id="ARBA00023002"/>
    </source>
</evidence>
<evidence type="ECO:0000259" key="5">
    <source>
        <dbReference type="Pfam" id="PF01494"/>
    </source>
</evidence>
<organism evidence="6 7">
    <name type="scientific">Linnemannia gamsii</name>
    <dbReference type="NCBI Taxonomy" id="64522"/>
    <lineage>
        <taxon>Eukaryota</taxon>
        <taxon>Fungi</taxon>
        <taxon>Fungi incertae sedis</taxon>
        <taxon>Mucoromycota</taxon>
        <taxon>Mortierellomycotina</taxon>
        <taxon>Mortierellomycetes</taxon>
        <taxon>Mortierellales</taxon>
        <taxon>Mortierellaceae</taxon>
        <taxon>Linnemannia</taxon>
    </lineage>
</organism>
<dbReference type="SUPFAM" id="SSF51905">
    <property type="entry name" value="FAD/NAD(P)-binding domain"/>
    <property type="match status" value="1"/>
</dbReference>
<keyword evidence="2" id="KW-0285">Flavoprotein</keyword>
<evidence type="ECO:0000256" key="3">
    <source>
        <dbReference type="ARBA" id="ARBA00022827"/>
    </source>
</evidence>
<dbReference type="InterPro" id="IPR050562">
    <property type="entry name" value="FAD_mOase_fung"/>
</dbReference>
<dbReference type="Pfam" id="PF01494">
    <property type="entry name" value="FAD_binding_3"/>
    <property type="match status" value="2"/>
</dbReference>
<proteinExistence type="inferred from homology"/>
<dbReference type="EMBL" id="JAAAIN010000415">
    <property type="protein sequence ID" value="KAG0314832.1"/>
    <property type="molecule type" value="Genomic_DNA"/>
</dbReference>
<accession>A0A9P6R8D5</accession>
<evidence type="ECO:0000313" key="6">
    <source>
        <dbReference type="EMBL" id="KAG0314832.1"/>
    </source>
</evidence>
<evidence type="ECO:0000256" key="1">
    <source>
        <dbReference type="ARBA" id="ARBA00007992"/>
    </source>
</evidence>
<dbReference type="PRINTS" id="PR00420">
    <property type="entry name" value="RNGMNOXGNASE"/>
</dbReference>
<dbReference type="OrthoDB" id="655030at2759"/>